<dbReference type="EMBL" id="JAFNEN010000382">
    <property type="protein sequence ID" value="KAG8184226.1"/>
    <property type="molecule type" value="Genomic_DNA"/>
</dbReference>
<name>A0AAV6UKQ4_9ARAC</name>
<evidence type="ECO:0000313" key="3">
    <source>
        <dbReference type="Proteomes" id="UP000827092"/>
    </source>
</evidence>
<dbReference type="AlphaFoldDB" id="A0AAV6UKQ4"/>
<dbReference type="PANTHER" id="PTHR22619:SF0">
    <property type="entry name" value="ZINC FINGER SWIM DOMAIN-CONTAINING PROTEIN 6-LIKE PROTEIN"/>
    <property type="match status" value="1"/>
</dbReference>
<dbReference type="Proteomes" id="UP000827092">
    <property type="component" value="Unassembled WGS sequence"/>
</dbReference>
<evidence type="ECO:0000313" key="2">
    <source>
        <dbReference type="EMBL" id="KAG8184226.1"/>
    </source>
</evidence>
<keyword evidence="3" id="KW-1185">Reference proteome</keyword>
<accession>A0AAV6UKQ4</accession>
<gene>
    <name evidence="2" type="ORF">JTE90_013203</name>
</gene>
<organism evidence="2 3">
    <name type="scientific">Oedothorax gibbosus</name>
    <dbReference type="NCBI Taxonomy" id="931172"/>
    <lineage>
        <taxon>Eukaryota</taxon>
        <taxon>Metazoa</taxon>
        <taxon>Ecdysozoa</taxon>
        <taxon>Arthropoda</taxon>
        <taxon>Chelicerata</taxon>
        <taxon>Arachnida</taxon>
        <taxon>Araneae</taxon>
        <taxon>Araneomorphae</taxon>
        <taxon>Entelegynae</taxon>
        <taxon>Araneoidea</taxon>
        <taxon>Linyphiidae</taxon>
        <taxon>Erigoninae</taxon>
        <taxon>Oedothorax</taxon>
    </lineage>
</organism>
<proteinExistence type="predicted"/>
<sequence length="168" mass="19238">MAAAPRLCYSRLGTNSLGFNSGRLLSVDSKLDDTRCPETLLDVCAKVVASHIPFQRIEERYDRIPEPVQKRIIYWSFPRNERDICMYSSLASDTNTCSDYQKLPFYRGLRLYESGCVENVLQVGEYVLFYAPPNKEQNLPQGDALAADRRQNSKATPPREEKKKSHLE</sequence>
<dbReference type="PANTHER" id="PTHR22619">
    <property type="entry name" value="ZINC FINGER SWIM DOMAIN CONTAINING PROTEIN 4, 5, 6"/>
    <property type="match status" value="1"/>
</dbReference>
<comment type="caution">
    <text evidence="2">The sequence shown here is derived from an EMBL/GenBank/DDBJ whole genome shotgun (WGS) entry which is preliminary data.</text>
</comment>
<evidence type="ECO:0000256" key="1">
    <source>
        <dbReference type="SAM" id="MobiDB-lite"/>
    </source>
</evidence>
<dbReference type="GO" id="GO:0031462">
    <property type="term" value="C:Cul2-RING ubiquitin ligase complex"/>
    <property type="evidence" value="ECO:0007669"/>
    <property type="project" value="TreeGrafter"/>
</dbReference>
<evidence type="ECO:0008006" key="4">
    <source>
        <dbReference type="Google" id="ProtNLM"/>
    </source>
</evidence>
<reference evidence="2 3" key="1">
    <citation type="journal article" date="2022" name="Nat. Ecol. Evol.">
        <title>A masculinizing supergene underlies an exaggerated male reproductive morph in a spider.</title>
        <authorList>
            <person name="Hendrickx F."/>
            <person name="De Corte Z."/>
            <person name="Sonet G."/>
            <person name="Van Belleghem S.M."/>
            <person name="Kostlbacher S."/>
            <person name="Vangestel C."/>
        </authorList>
    </citation>
    <scope>NUCLEOTIDE SEQUENCE [LARGE SCALE GENOMIC DNA]</scope>
    <source>
        <strain evidence="2">W744_W776</strain>
    </source>
</reference>
<protein>
    <recommendedName>
        <fullName evidence="4">Zinc finger SWIM domain-containing protein 4</fullName>
    </recommendedName>
</protein>
<feature type="region of interest" description="Disordered" evidence="1">
    <location>
        <begin position="136"/>
        <end position="168"/>
    </location>
</feature>
<feature type="compositionally biased region" description="Basic and acidic residues" evidence="1">
    <location>
        <begin position="146"/>
        <end position="168"/>
    </location>
</feature>